<dbReference type="InterPro" id="IPR011014">
    <property type="entry name" value="MscS_channel_TM-2"/>
</dbReference>
<dbReference type="InterPro" id="IPR011066">
    <property type="entry name" value="MscS_channel_C_sf"/>
</dbReference>
<evidence type="ECO:0000313" key="13">
    <source>
        <dbReference type="Proteomes" id="UP000346198"/>
    </source>
</evidence>
<dbReference type="GO" id="GO:0008381">
    <property type="term" value="F:mechanosensitive monoatomic ion channel activity"/>
    <property type="evidence" value="ECO:0007669"/>
    <property type="project" value="UniProtKB-ARBA"/>
</dbReference>
<evidence type="ECO:0000256" key="7">
    <source>
        <dbReference type="SAM" id="Coils"/>
    </source>
</evidence>
<dbReference type="InterPro" id="IPR006685">
    <property type="entry name" value="MscS_channel_2nd"/>
</dbReference>
<keyword evidence="9" id="KW-0732">Signal</keyword>
<dbReference type="Gene3D" id="1.10.287.1260">
    <property type="match status" value="1"/>
</dbReference>
<feature type="chain" id="PRO_5025410480" evidence="9">
    <location>
        <begin position="27"/>
        <end position="587"/>
    </location>
</feature>
<dbReference type="GO" id="GO:0005886">
    <property type="term" value="C:plasma membrane"/>
    <property type="evidence" value="ECO:0007669"/>
    <property type="project" value="UniProtKB-SubCell"/>
</dbReference>
<evidence type="ECO:0000259" key="11">
    <source>
        <dbReference type="Pfam" id="PF21082"/>
    </source>
</evidence>
<feature type="domain" description="Mechanosensitive ion channel MscS C-terminal" evidence="11">
    <location>
        <begin position="480"/>
        <end position="555"/>
    </location>
</feature>
<feature type="transmembrane region" description="Helical" evidence="8">
    <location>
        <begin position="369"/>
        <end position="389"/>
    </location>
</feature>
<evidence type="ECO:0000256" key="3">
    <source>
        <dbReference type="ARBA" id="ARBA00022475"/>
    </source>
</evidence>
<evidence type="ECO:0000259" key="10">
    <source>
        <dbReference type="Pfam" id="PF00924"/>
    </source>
</evidence>
<evidence type="ECO:0000256" key="5">
    <source>
        <dbReference type="ARBA" id="ARBA00022989"/>
    </source>
</evidence>
<dbReference type="PANTHER" id="PTHR30566">
    <property type="entry name" value="YNAI-RELATED MECHANOSENSITIVE ION CHANNEL"/>
    <property type="match status" value="1"/>
</dbReference>
<dbReference type="SUPFAM" id="SSF50182">
    <property type="entry name" value="Sm-like ribonucleoproteins"/>
    <property type="match status" value="1"/>
</dbReference>
<protein>
    <submittedName>
        <fullName evidence="12">Low conductance mechanosensitive channel YnaI</fullName>
    </submittedName>
</protein>
<dbReference type="EMBL" id="CAAHFH010000004">
    <property type="protein sequence ID" value="VGO23463.1"/>
    <property type="molecule type" value="Genomic_DNA"/>
</dbReference>
<dbReference type="InterPro" id="IPR049278">
    <property type="entry name" value="MS_channel_C"/>
</dbReference>
<keyword evidence="13" id="KW-1185">Reference proteome</keyword>
<dbReference type="Gene3D" id="2.30.30.60">
    <property type="match status" value="1"/>
</dbReference>
<comment type="subcellular location">
    <subcellularLocation>
        <location evidence="1">Cell membrane</location>
        <topology evidence="1">Multi-pass membrane protein</topology>
    </subcellularLocation>
</comment>
<evidence type="ECO:0000256" key="2">
    <source>
        <dbReference type="ARBA" id="ARBA00008017"/>
    </source>
</evidence>
<keyword evidence="5 8" id="KW-1133">Transmembrane helix</keyword>
<feature type="coiled-coil region" evidence="7">
    <location>
        <begin position="472"/>
        <end position="499"/>
    </location>
</feature>
<keyword evidence="4 8" id="KW-0812">Transmembrane</keyword>
<keyword evidence="6 8" id="KW-0472">Membrane</keyword>
<organism evidence="12 13">
    <name type="scientific">Pontiella sulfatireligans</name>
    <dbReference type="NCBI Taxonomy" id="2750658"/>
    <lineage>
        <taxon>Bacteria</taxon>
        <taxon>Pseudomonadati</taxon>
        <taxon>Kiritimatiellota</taxon>
        <taxon>Kiritimatiellia</taxon>
        <taxon>Kiritimatiellales</taxon>
        <taxon>Pontiellaceae</taxon>
        <taxon>Pontiella</taxon>
    </lineage>
</organism>
<dbReference type="SUPFAM" id="SSF82689">
    <property type="entry name" value="Mechanosensitive channel protein MscS (YggB), C-terminal domain"/>
    <property type="match status" value="1"/>
</dbReference>
<keyword evidence="7" id="KW-0175">Coiled coil</keyword>
<dbReference type="Proteomes" id="UP000346198">
    <property type="component" value="Unassembled WGS sequence"/>
</dbReference>
<gene>
    <name evidence="12" type="primary">ynaI_2</name>
    <name evidence="12" type="ORF">SCARR_05570</name>
</gene>
<evidence type="ECO:0000256" key="9">
    <source>
        <dbReference type="SAM" id="SignalP"/>
    </source>
</evidence>
<accession>A0A6C2UU24</accession>
<evidence type="ECO:0000256" key="4">
    <source>
        <dbReference type="ARBA" id="ARBA00022692"/>
    </source>
</evidence>
<dbReference type="Pfam" id="PF21082">
    <property type="entry name" value="MS_channel_3rd"/>
    <property type="match status" value="1"/>
</dbReference>
<dbReference type="PANTHER" id="PTHR30566:SF5">
    <property type="entry name" value="MECHANOSENSITIVE ION CHANNEL PROTEIN 1, MITOCHONDRIAL-RELATED"/>
    <property type="match status" value="1"/>
</dbReference>
<evidence type="ECO:0000256" key="8">
    <source>
        <dbReference type="SAM" id="Phobius"/>
    </source>
</evidence>
<evidence type="ECO:0000313" key="12">
    <source>
        <dbReference type="EMBL" id="VGO23463.1"/>
    </source>
</evidence>
<dbReference type="Pfam" id="PF00924">
    <property type="entry name" value="MS_channel_2nd"/>
    <property type="match status" value="1"/>
</dbReference>
<dbReference type="RefSeq" id="WP_136065863.1">
    <property type="nucleotide sequence ID" value="NZ_CAAHFH010000004.1"/>
</dbReference>
<feature type="transmembrane region" description="Helical" evidence="8">
    <location>
        <begin position="266"/>
        <end position="288"/>
    </location>
</feature>
<feature type="signal peptide" evidence="9">
    <location>
        <begin position="1"/>
        <end position="26"/>
    </location>
</feature>
<dbReference type="SUPFAM" id="SSF82861">
    <property type="entry name" value="Mechanosensitive channel protein MscS (YggB), transmembrane region"/>
    <property type="match status" value="1"/>
</dbReference>
<dbReference type="Gene3D" id="3.30.70.100">
    <property type="match status" value="1"/>
</dbReference>
<dbReference type="AlphaFoldDB" id="A0A6C2UU24"/>
<evidence type="ECO:0000256" key="1">
    <source>
        <dbReference type="ARBA" id="ARBA00004651"/>
    </source>
</evidence>
<keyword evidence="3" id="KW-1003">Cell membrane</keyword>
<feature type="transmembrane region" description="Helical" evidence="8">
    <location>
        <begin position="308"/>
        <end position="331"/>
    </location>
</feature>
<feature type="domain" description="Mechanosensitive ion channel MscS" evidence="10">
    <location>
        <begin position="391"/>
        <end position="465"/>
    </location>
</feature>
<reference evidence="12 13" key="1">
    <citation type="submission" date="2019-04" db="EMBL/GenBank/DDBJ databases">
        <authorList>
            <person name="Van Vliet M D."/>
        </authorList>
    </citation>
    <scope>NUCLEOTIDE SEQUENCE [LARGE SCALE GENOMIC DNA]</scope>
    <source>
        <strain evidence="12 13">F21</strain>
    </source>
</reference>
<name>A0A6C2UU24_9BACT</name>
<sequence>MIQWFSRDFRIAVLLLLTASSSMVCARDIVEYALEPMDLSSPRATLDNFLTTADAALVLMRDEYWENPTPAVAERLHAQSTEGARALDLSEIPPAARYEFGRDGYLYLYEVLSRIELPPEEEIPDASEYPDLEDNTDGLDVSWTIPHTEITLIRQKDGPRKGDFLFSPATVARAEEFYKKTRALSYRRDVPVENYAEMRTYLSPAGWMVSTKTINSFPDWLKRGVYDQAVWKWIAVLLLLVVNVLVIMGVHWISRKRFAGSSVKTYLFRLATPIMLGWLTPVLINLAIRQLTLTGNVSGFFVLVGEFVRYFSLAWIIWVGSMVVAELIIASPKIGDQSLNAHLLRLVARTLGIVSVFVIAFQVSNRLGAPLYSLVAGLGVGGIAIALAAQNTIENFIGSLNLFADKPVRVGDFCRYGEDPSDQWKRAGTVESIGLRSTRIRGIDNTVTTIPNGEFSRMHIVNFSRSSHRFLLNVLKLRHETTEEQLRHVLDELRSMLKEHPRVMDEDPRVRFIGFNDYALNVEIRADVNTTNFIEFRTIREDIFMRIMKIIKDAGTGFARPSRTVYNTMDAGINSECWQAEKEPNEE</sequence>
<feature type="transmembrane region" description="Helical" evidence="8">
    <location>
        <begin position="343"/>
        <end position="363"/>
    </location>
</feature>
<dbReference type="InterPro" id="IPR010920">
    <property type="entry name" value="LSM_dom_sf"/>
</dbReference>
<proteinExistence type="inferred from homology"/>
<dbReference type="InterPro" id="IPR023408">
    <property type="entry name" value="MscS_beta-dom_sf"/>
</dbReference>
<comment type="similarity">
    <text evidence="2">Belongs to the MscS (TC 1.A.23) family.</text>
</comment>
<evidence type="ECO:0000256" key="6">
    <source>
        <dbReference type="ARBA" id="ARBA00023136"/>
    </source>
</evidence>
<feature type="transmembrane region" description="Helical" evidence="8">
    <location>
        <begin position="230"/>
        <end position="254"/>
    </location>
</feature>